<gene>
    <name evidence="3" type="primary">20342173</name>
    <name evidence="2" type="ORF">GGTG_01715</name>
</gene>
<protein>
    <submittedName>
        <fullName evidence="2 3">Uncharacterized protein</fullName>
    </submittedName>
</protein>
<accession>J3NKD6</accession>
<keyword evidence="4" id="KW-1185">Reference proteome</keyword>
<dbReference type="HOGENOM" id="CLU_2831334_0_0_1"/>
<dbReference type="AlphaFoldDB" id="J3NKD6"/>
<evidence type="ECO:0000313" key="3">
    <source>
        <dbReference type="EnsemblFungi" id="EJT81740"/>
    </source>
</evidence>
<feature type="compositionally biased region" description="Polar residues" evidence="1">
    <location>
        <begin position="1"/>
        <end position="10"/>
    </location>
</feature>
<proteinExistence type="predicted"/>
<name>J3NKD6_GAET3</name>
<dbReference type="EMBL" id="GL385395">
    <property type="protein sequence ID" value="EJT81740.1"/>
    <property type="molecule type" value="Genomic_DNA"/>
</dbReference>
<reference evidence="3" key="4">
    <citation type="journal article" date="2015" name="G3 (Bethesda)">
        <title>Genome sequences of three phytopathogenic species of the Magnaporthaceae family of fungi.</title>
        <authorList>
            <person name="Okagaki L.H."/>
            <person name="Nunes C.C."/>
            <person name="Sailsbery J."/>
            <person name="Clay B."/>
            <person name="Brown D."/>
            <person name="John T."/>
            <person name="Oh Y."/>
            <person name="Young N."/>
            <person name="Fitzgerald M."/>
            <person name="Haas B.J."/>
            <person name="Zeng Q."/>
            <person name="Young S."/>
            <person name="Adiconis X."/>
            <person name="Fan L."/>
            <person name="Levin J.Z."/>
            <person name="Mitchell T.K."/>
            <person name="Okubara P.A."/>
            <person name="Farman M.L."/>
            <person name="Kohn L.M."/>
            <person name="Birren B."/>
            <person name="Ma L.-J."/>
            <person name="Dean R.A."/>
        </authorList>
    </citation>
    <scope>NUCLEOTIDE SEQUENCE</scope>
    <source>
        <strain evidence="3">R3-111a-1</strain>
    </source>
</reference>
<dbReference type="RefSeq" id="XP_009217749.1">
    <property type="nucleotide sequence ID" value="XM_009219485.1"/>
</dbReference>
<organism evidence="2">
    <name type="scientific">Gaeumannomyces tritici (strain R3-111a-1)</name>
    <name type="common">Wheat and barley take-all root rot fungus</name>
    <name type="synonym">Gaeumannomyces graminis var. tritici</name>
    <dbReference type="NCBI Taxonomy" id="644352"/>
    <lineage>
        <taxon>Eukaryota</taxon>
        <taxon>Fungi</taxon>
        <taxon>Dikarya</taxon>
        <taxon>Ascomycota</taxon>
        <taxon>Pezizomycotina</taxon>
        <taxon>Sordariomycetes</taxon>
        <taxon>Sordariomycetidae</taxon>
        <taxon>Magnaporthales</taxon>
        <taxon>Magnaporthaceae</taxon>
        <taxon>Gaeumannomyces</taxon>
    </lineage>
</organism>
<reference evidence="2" key="2">
    <citation type="submission" date="2010-07" db="EMBL/GenBank/DDBJ databases">
        <authorList>
            <consortium name="The Broad Institute Genome Sequencing Platform"/>
            <consortium name="Broad Institute Genome Sequencing Center for Infectious Disease"/>
            <person name="Ma L.-J."/>
            <person name="Dead R."/>
            <person name="Young S."/>
            <person name="Zeng Q."/>
            <person name="Koehrsen M."/>
            <person name="Alvarado L."/>
            <person name="Berlin A."/>
            <person name="Chapman S.B."/>
            <person name="Chen Z."/>
            <person name="Freedman E."/>
            <person name="Gellesch M."/>
            <person name="Goldberg J."/>
            <person name="Griggs A."/>
            <person name="Gujja S."/>
            <person name="Heilman E.R."/>
            <person name="Heiman D."/>
            <person name="Hepburn T."/>
            <person name="Howarth C."/>
            <person name="Jen D."/>
            <person name="Larson L."/>
            <person name="Mehta T."/>
            <person name="Neiman D."/>
            <person name="Pearson M."/>
            <person name="Roberts A."/>
            <person name="Saif S."/>
            <person name="Shea T."/>
            <person name="Shenoy N."/>
            <person name="Sisk P."/>
            <person name="Stolte C."/>
            <person name="Sykes S."/>
            <person name="Walk T."/>
            <person name="White J."/>
            <person name="Yandava C."/>
            <person name="Haas B."/>
            <person name="Nusbaum C."/>
            <person name="Birren B."/>
        </authorList>
    </citation>
    <scope>NUCLEOTIDE SEQUENCE</scope>
    <source>
        <strain evidence="2">R3-111a-1</strain>
    </source>
</reference>
<sequence length="66" mass="6852">MMRPQPTSAYQVKGKHSPSVPSSGQSSRTAHGSAPPLLGLLIVSSLRAVLSGDGRFDDNGSEPYGL</sequence>
<reference evidence="4" key="1">
    <citation type="submission" date="2010-07" db="EMBL/GenBank/DDBJ databases">
        <title>The genome sequence of Gaeumannomyces graminis var. tritici strain R3-111a-1.</title>
        <authorList>
            <consortium name="The Broad Institute Genome Sequencing Platform"/>
            <person name="Ma L.-J."/>
            <person name="Dead R."/>
            <person name="Young S."/>
            <person name="Zeng Q."/>
            <person name="Koehrsen M."/>
            <person name="Alvarado L."/>
            <person name="Berlin A."/>
            <person name="Chapman S.B."/>
            <person name="Chen Z."/>
            <person name="Freedman E."/>
            <person name="Gellesch M."/>
            <person name="Goldberg J."/>
            <person name="Griggs A."/>
            <person name="Gujja S."/>
            <person name="Heilman E.R."/>
            <person name="Heiman D."/>
            <person name="Hepburn T."/>
            <person name="Howarth C."/>
            <person name="Jen D."/>
            <person name="Larson L."/>
            <person name="Mehta T."/>
            <person name="Neiman D."/>
            <person name="Pearson M."/>
            <person name="Roberts A."/>
            <person name="Saif S."/>
            <person name="Shea T."/>
            <person name="Shenoy N."/>
            <person name="Sisk P."/>
            <person name="Stolte C."/>
            <person name="Sykes S."/>
            <person name="Walk T."/>
            <person name="White J."/>
            <person name="Yandava C."/>
            <person name="Haas B."/>
            <person name="Nusbaum C."/>
            <person name="Birren B."/>
        </authorList>
    </citation>
    <scope>NUCLEOTIDE SEQUENCE [LARGE SCALE GENOMIC DNA]</scope>
    <source>
        <strain evidence="4">R3-111a-1</strain>
    </source>
</reference>
<feature type="region of interest" description="Disordered" evidence="1">
    <location>
        <begin position="1"/>
        <end position="34"/>
    </location>
</feature>
<feature type="compositionally biased region" description="Low complexity" evidence="1">
    <location>
        <begin position="17"/>
        <end position="27"/>
    </location>
</feature>
<dbReference type="GeneID" id="20342173"/>
<dbReference type="EnsemblFungi" id="EJT81740">
    <property type="protein sequence ID" value="EJT81740"/>
    <property type="gene ID" value="GGTG_01715"/>
</dbReference>
<evidence type="ECO:0000313" key="4">
    <source>
        <dbReference type="Proteomes" id="UP000006039"/>
    </source>
</evidence>
<dbReference type="VEuPathDB" id="FungiDB:GGTG_01715"/>
<evidence type="ECO:0000256" key="1">
    <source>
        <dbReference type="SAM" id="MobiDB-lite"/>
    </source>
</evidence>
<evidence type="ECO:0000313" key="2">
    <source>
        <dbReference type="EMBL" id="EJT81740.1"/>
    </source>
</evidence>
<reference evidence="3" key="5">
    <citation type="submission" date="2018-04" db="UniProtKB">
        <authorList>
            <consortium name="EnsemblFungi"/>
        </authorList>
    </citation>
    <scope>IDENTIFICATION</scope>
    <source>
        <strain evidence="3">R3-111a-1</strain>
    </source>
</reference>
<dbReference type="Proteomes" id="UP000006039">
    <property type="component" value="Unassembled WGS sequence"/>
</dbReference>
<reference evidence="2" key="3">
    <citation type="submission" date="2010-09" db="EMBL/GenBank/DDBJ databases">
        <title>Annotation of Gaeumannomyces graminis var. tritici R3-111a-1.</title>
        <authorList>
            <consortium name="The Broad Institute Genome Sequencing Platform"/>
            <person name="Ma L.-J."/>
            <person name="Dead R."/>
            <person name="Young S.K."/>
            <person name="Zeng Q."/>
            <person name="Gargeya S."/>
            <person name="Fitzgerald M."/>
            <person name="Haas B."/>
            <person name="Abouelleil A."/>
            <person name="Alvarado L."/>
            <person name="Arachchi H.M."/>
            <person name="Berlin A."/>
            <person name="Brown A."/>
            <person name="Chapman S.B."/>
            <person name="Chen Z."/>
            <person name="Dunbar C."/>
            <person name="Freedman E."/>
            <person name="Gearin G."/>
            <person name="Gellesch M."/>
            <person name="Goldberg J."/>
            <person name="Griggs A."/>
            <person name="Gujja S."/>
            <person name="Heiman D."/>
            <person name="Howarth C."/>
            <person name="Larson L."/>
            <person name="Lui A."/>
            <person name="MacDonald P.J.P."/>
            <person name="Mehta T."/>
            <person name="Montmayeur A."/>
            <person name="Murphy C."/>
            <person name="Neiman D."/>
            <person name="Pearson M."/>
            <person name="Priest M."/>
            <person name="Roberts A."/>
            <person name="Saif S."/>
            <person name="Shea T."/>
            <person name="Shenoy N."/>
            <person name="Sisk P."/>
            <person name="Stolte C."/>
            <person name="Sykes S."/>
            <person name="Yandava C."/>
            <person name="Wortman J."/>
            <person name="Nusbaum C."/>
            <person name="Birren B."/>
        </authorList>
    </citation>
    <scope>NUCLEOTIDE SEQUENCE</scope>
    <source>
        <strain evidence="2">R3-111a-1</strain>
    </source>
</reference>